<keyword evidence="3" id="KW-1185">Reference proteome</keyword>
<feature type="region of interest" description="Disordered" evidence="1">
    <location>
        <begin position="220"/>
        <end position="261"/>
    </location>
</feature>
<feature type="compositionally biased region" description="Polar residues" evidence="1">
    <location>
        <begin position="220"/>
        <end position="231"/>
    </location>
</feature>
<evidence type="ECO:0000313" key="3">
    <source>
        <dbReference type="Proteomes" id="UP001597083"/>
    </source>
</evidence>
<accession>A0ABW3CJP1</accession>
<sequence length="261" mass="28715">MTEDFAEYGAAILDSFQNLFEHHEQPDHRTDDATAESLLGDLLTDLLHYANHRGLDFHQILRAAQHDFLQELPQPPELTLGTPVRLTGTAAQHAVHLGQPVYGAITGLVVPHQGPTEYYIRRLGDSASRQFTAQDLEPAPPFPAVPTRKGIIDHPLRAEDLLVDAAVRDATSDTTSWPGESAFDLPEHRALIRALASWNGLDDHATRQLLLNQVEHRINAGSSTPRPTITTVGAEPHDAAQLASQAFPPPLEQRHRRPAPT</sequence>
<dbReference type="Proteomes" id="UP001597083">
    <property type="component" value="Unassembled WGS sequence"/>
</dbReference>
<dbReference type="EMBL" id="JBHTIR010003161">
    <property type="protein sequence ID" value="MFD0854766.1"/>
    <property type="molecule type" value="Genomic_DNA"/>
</dbReference>
<feature type="non-terminal residue" evidence="2">
    <location>
        <position position="261"/>
    </location>
</feature>
<name>A0ABW3CJP1_9ACTN</name>
<evidence type="ECO:0000313" key="2">
    <source>
        <dbReference type="EMBL" id="MFD0854766.1"/>
    </source>
</evidence>
<protein>
    <submittedName>
        <fullName evidence="2">Uncharacterized protein</fullName>
    </submittedName>
</protein>
<reference evidence="3" key="1">
    <citation type="journal article" date="2019" name="Int. J. Syst. Evol. Microbiol.">
        <title>The Global Catalogue of Microorganisms (GCM) 10K type strain sequencing project: providing services to taxonomists for standard genome sequencing and annotation.</title>
        <authorList>
            <consortium name="The Broad Institute Genomics Platform"/>
            <consortium name="The Broad Institute Genome Sequencing Center for Infectious Disease"/>
            <person name="Wu L."/>
            <person name="Ma J."/>
        </authorList>
    </citation>
    <scope>NUCLEOTIDE SEQUENCE [LARGE SCALE GENOMIC DNA]</scope>
    <source>
        <strain evidence="3">JCM 31696</strain>
    </source>
</reference>
<gene>
    <name evidence="2" type="ORF">ACFQ07_21180</name>
</gene>
<proteinExistence type="predicted"/>
<evidence type="ECO:0000256" key="1">
    <source>
        <dbReference type="SAM" id="MobiDB-lite"/>
    </source>
</evidence>
<organism evidence="2 3">
    <name type="scientific">Actinomadura adrarensis</name>
    <dbReference type="NCBI Taxonomy" id="1819600"/>
    <lineage>
        <taxon>Bacteria</taxon>
        <taxon>Bacillati</taxon>
        <taxon>Actinomycetota</taxon>
        <taxon>Actinomycetes</taxon>
        <taxon>Streptosporangiales</taxon>
        <taxon>Thermomonosporaceae</taxon>
        <taxon>Actinomadura</taxon>
    </lineage>
</organism>
<comment type="caution">
    <text evidence="2">The sequence shown here is derived from an EMBL/GenBank/DDBJ whole genome shotgun (WGS) entry which is preliminary data.</text>
</comment>